<dbReference type="OrthoDB" id="5408618at2759"/>
<evidence type="ECO:0000313" key="1">
    <source>
        <dbReference type="EMBL" id="CAI6335462.1"/>
    </source>
</evidence>
<evidence type="ECO:0000313" key="2">
    <source>
        <dbReference type="Proteomes" id="UP001152607"/>
    </source>
</evidence>
<name>A0A9W4UIT3_9PLEO</name>
<proteinExistence type="predicted"/>
<dbReference type="AlphaFoldDB" id="A0A9W4UIT3"/>
<keyword evidence="2" id="KW-1185">Reference proteome</keyword>
<sequence length="140" mass="16264">MIFSKSYAGVTAADLKDPTFKKPSRTGSWDRVIVYDPESGDLSRHRKSTVDEDHAYQKFEIPRGRRELSLFVDSETETRLKTDAEEQIGNYLFYAKLRFDKLGPVNHLLEIFGVLSLRNLYVSGLCRTEESKDEEQKHRF</sequence>
<comment type="caution">
    <text evidence="1">The sequence shown here is derived from an EMBL/GenBank/DDBJ whole genome shotgun (WGS) entry which is preliminary data.</text>
</comment>
<organism evidence="1 2">
    <name type="scientific">Periconia digitata</name>
    <dbReference type="NCBI Taxonomy" id="1303443"/>
    <lineage>
        <taxon>Eukaryota</taxon>
        <taxon>Fungi</taxon>
        <taxon>Dikarya</taxon>
        <taxon>Ascomycota</taxon>
        <taxon>Pezizomycotina</taxon>
        <taxon>Dothideomycetes</taxon>
        <taxon>Pleosporomycetidae</taxon>
        <taxon>Pleosporales</taxon>
        <taxon>Massarineae</taxon>
        <taxon>Periconiaceae</taxon>
        <taxon>Periconia</taxon>
    </lineage>
</organism>
<accession>A0A9W4UIT3</accession>
<dbReference type="Proteomes" id="UP001152607">
    <property type="component" value="Unassembled WGS sequence"/>
</dbReference>
<protein>
    <submittedName>
        <fullName evidence="1">Uncharacterized protein</fullName>
    </submittedName>
</protein>
<gene>
    <name evidence="1" type="ORF">PDIGIT_LOCUS8544</name>
</gene>
<dbReference type="EMBL" id="CAOQHR010000005">
    <property type="protein sequence ID" value="CAI6335462.1"/>
    <property type="molecule type" value="Genomic_DNA"/>
</dbReference>
<reference evidence="1" key="1">
    <citation type="submission" date="2023-01" db="EMBL/GenBank/DDBJ databases">
        <authorList>
            <person name="Van Ghelder C."/>
            <person name="Rancurel C."/>
        </authorList>
    </citation>
    <scope>NUCLEOTIDE SEQUENCE</scope>
    <source>
        <strain evidence="1">CNCM I-4278</strain>
    </source>
</reference>